<protein>
    <submittedName>
        <fullName evidence="3">Uncharacterized protein</fullName>
    </submittedName>
</protein>
<organism evidence="2 3">
    <name type="scientific">Angiostrongylus cantonensis</name>
    <name type="common">Rat lungworm</name>
    <dbReference type="NCBI Taxonomy" id="6313"/>
    <lineage>
        <taxon>Eukaryota</taxon>
        <taxon>Metazoa</taxon>
        <taxon>Ecdysozoa</taxon>
        <taxon>Nematoda</taxon>
        <taxon>Chromadorea</taxon>
        <taxon>Rhabditida</taxon>
        <taxon>Rhabditina</taxon>
        <taxon>Rhabditomorpha</taxon>
        <taxon>Strongyloidea</taxon>
        <taxon>Metastrongylidae</taxon>
        <taxon>Angiostrongylus</taxon>
    </lineage>
</organism>
<feature type="compositionally biased region" description="Basic and acidic residues" evidence="1">
    <location>
        <begin position="1"/>
        <end position="12"/>
    </location>
</feature>
<reference evidence="3" key="2">
    <citation type="submission" date="2017-02" db="UniProtKB">
        <authorList>
            <consortium name="WormBaseParasite"/>
        </authorList>
    </citation>
    <scope>IDENTIFICATION</scope>
</reference>
<accession>A0A0K0DM87</accession>
<dbReference type="AlphaFoldDB" id="A0A0K0DM87"/>
<evidence type="ECO:0000313" key="3">
    <source>
        <dbReference type="WBParaSite" id="ACAC_0001278301-mRNA-1"/>
    </source>
</evidence>
<proteinExistence type="predicted"/>
<keyword evidence="2" id="KW-1185">Reference proteome</keyword>
<evidence type="ECO:0000313" key="2">
    <source>
        <dbReference type="Proteomes" id="UP000035642"/>
    </source>
</evidence>
<reference evidence="2" key="1">
    <citation type="submission" date="2012-09" db="EMBL/GenBank/DDBJ databases">
        <authorList>
            <person name="Martin A.A."/>
        </authorList>
    </citation>
    <scope>NUCLEOTIDE SEQUENCE</scope>
</reference>
<evidence type="ECO:0000256" key="1">
    <source>
        <dbReference type="SAM" id="MobiDB-lite"/>
    </source>
</evidence>
<dbReference type="Proteomes" id="UP000035642">
    <property type="component" value="Unassembled WGS sequence"/>
</dbReference>
<sequence length="76" mass="8373">MTKVGLADERSRAAAPAPVRSAGDRVPSALTVSTPIFVRTLEILARLWTISRSERSRPASALEVLVSQFREENKHD</sequence>
<feature type="region of interest" description="Disordered" evidence="1">
    <location>
        <begin position="1"/>
        <end position="25"/>
    </location>
</feature>
<dbReference type="WBParaSite" id="ACAC_0001278301-mRNA-1">
    <property type="protein sequence ID" value="ACAC_0001278301-mRNA-1"/>
    <property type="gene ID" value="ACAC_0001278301"/>
</dbReference>
<name>A0A0K0DM87_ANGCA</name>